<evidence type="ECO:0000256" key="6">
    <source>
        <dbReference type="SAM" id="Phobius"/>
    </source>
</evidence>
<dbReference type="GO" id="GO:0020037">
    <property type="term" value="F:heme binding"/>
    <property type="evidence" value="ECO:0007669"/>
    <property type="project" value="TreeGrafter"/>
</dbReference>
<dbReference type="GO" id="GO:0009055">
    <property type="term" value="F:electron transfer activity"/>
    <property type="evidence" value="ECO:0007669"/>
    <property type="project" value="InterPro"/>
</dbReference>
<feature type="domain" description="Cytochrome b561 bacterial/Ni-hydrogenase" evidence="7">
    <location>
        <begin position="7"/>
        <end position="182"/>
    </location>
</feature>
<dbReference type="SUPFAM" id="SSF81342">
    <property type="entry name" value="Transmembrane di-heme cytochromes"/>
    <property type="match status" value="1"/>
</dbReference>
<feature type="transmembrane region" description="Helical" evidence="6">
    <location>
        <begin position="148"/>
        <end position="170"/>
    </location>
</feature>
<keyword evidence="2" id="KW-1003">Cell membrane</keyword>
<dbReference type="GO" id="GO:0022904">
    <property type="term" value="P:respiratory electron transport chain"/>
    <property type="evidence" value="ECO:0007669"/>
    <property type="project" value="InterPro"/>
</dbReference>
<reference evidence="9" key="1">
    <citation type="submission" date="2017-06" db="EMBL/GenBank/DDBJ databases">
        <title>Whole genome sequence of Laribacter hongkongensis LHGZ1.</title>
        <authorList>
            <person name="Chen D."/>
            <person name="Wu H."/>
            <person name="Chen J."/>
        </authorList>
    </citation>
    <scope>NUCLEOTIDE SEQUENCE [LARGE SCALE GENOMIC DNA]</scope>
    <source>
        <strain evidence="9">LHGZ1</strain>
    </source>
</reference>
<feature type="transmembrane region" description="Helical" evidence="6">
    <location>
        <begin position="195"/>
        <end position="216"/>
    </location>
</feature>
<dbReference type="Gene3D" id="1.20.950.20">
    <property type="entry name" value="Transmembrane di-heme cytochromes, Chain C"/>
    <property type="match status" value="1"/>
</dbReference>
<dbReference type="InterPro" id="IPR051542">
    <property type="entry name" value="Hydrogenase_cytochrome"/>
</dbReference>
<evidence type="ECO:0000256" key="1">
    <source>
        <dbReference type="ARBA" id="ARBA00004651"/>
    </source>
</evidence>
<feature type="transmembrane region" description="Helical" evidence="6">
    <location>
        <begin position="99"/>
        <end position="119"/>
    </location>
</feature>
<feature type="transmembrane region" description="Helical" evidence="6">
    <location>
        <begin position="42"/>
        <end position="60"/>
    </location>
</feature>
<sequence>MKMRVFVWDLPTRLFHWALVLTFAGLWYSGTQGGEMLQYHIWLGYGMATLLLFRLIWGVLGSQTARFVQFVRGPASMLDYARGQLPEEKIPGHNPMGGMMVMLLLALLIAQVLTGLFAADIDSYAYDGPLVHLVDTEQAEAITLWHKALVNVLLGAVALHLSAIVFYALVKRQNLVGPMLTGYKSFEREVGKLDFTPGIIALVSLIVSAGAIYTLVTRL</sequence>
<keyword evidence="4 6" id="KW-1133">Transmembrane helix</keyword>
<keyword evidence="5 6" id="KW-0472">Membrane</keyword>
<name>A0A248LKB7_9NEIS</name>
<evidence type="ECO:0000256" key="4">
    <source>
        <dbReference type="ARBA" id="ARBA00022989"/>
    </source>
</evidence>
<dbReference type="OrthoDB" id="196472at2"/>
<comment type="subcellular location">
    <subcellularLocation>
        <location evidence="1">Cell membrane</location>
        <topology evidence="1">Multi-pass membrane protein</topology>
    </subcellularLocation>
</comment>
<dbReference type="Proteomes" id="UP000197424">
    <property type="component" value="Chromosome"/>
</dbReference>
<keyword evidence="3 6" id="KW-0812">Transmembrane</keyword>
<organism evidence="8 9">
    <name type="scientific">Laribacter hongkongensis</name>
    <dbReference type="NCBI Taxonomy" id="168471"/>
    <lineage>
        <taxon>Bacteria</taxon>
        <taxon>Pseudomonadati</taxon>
        <taxon>Pseudomonadota</taxon>
        <taxon>Betaproteobacteria</taxon>
        <taxon>Neisseriales</taxon>
        <taxon>Aquaspirillaceae</taxon>
        <taxon>Laribacter</taxon>
    </lineage>
</organism>
<dbReference type="InterPro" id="IPR016174">
    <property type="entry name" value="Di-haem_cyt_TM"/>
</dbReference>
<proteinExistence type="predicted"/>
<dbReference type="PANTHER" id="PTHR30485:SF2">
    <property type="entry name" value="BLL0597 PROTEIN"/>
    <property type="match status" value="1"/>
</dbReference>
<dbReference type="EMBL" id="CP022115">
    <property type="protein sequence ID" value="ASJ24816.1"/>
    <property type="molecule type" value="Genomic_DNA"/>
</dbReference>
<feature type="transmembrane region" description="Helical" evidence="6">
    <location>
        <begin position="12"/>
        <end position="30"/>
    </location>
</feature>
<gene>
    <name evidence="8" type="ORF">LHGZ1_1985</name>
</gene>
<evidence type="ECO:0000313" key="9">
    <source>
        <dbReference type="Proteomes" id="UP000197424"/>
    </source>
</evidence>
<protein>
    <submittedName>
        <fullName evidence="8">Putative hydrogenase cytochrome b-type subunit</fullName>
    </submittedName>
</protein>
<dbReference type="PANTHER" id="PTHR30485">
    <property type="entry name" value="NI/FE-HYDROGENASE 1 B-TYPE CYTOCHROME SUBUNIT"/>
    <property type="match status" value="1"/>
</dbReference>
<dbReference type="InterPro" id="IPR011577">
    <property type="entry name" value="Cyt_b561_bac/Ni-Hgenase"/>
</dbReference>
<dbReference type="AlphaFoldDB" id="A0A248LKB7"/>
<evidence type="ECO:0000256" key="5">
    <source>
        <dbReference type="ARBA" id="ARBA00023136"/>
    </source>
</evidence>
<dbReference type="GO" id="GO:0005886">
    <property type="term" value="C:plasma membrane"/>
    <property type="evidence" value="ECO:0007669"/>
    <property type="project" value="UniProtKB-SubCell"/>
</dbReference>
<evidence type="ECO:0000313" key="8">
    <source>
        <dbReference type="EMBL" id="ASJ24816.1"/>
    </source>
</evidence>
<dbReference type="Pfam" id="PF01292">
    <property type="entry name" value="Ni_hydr_CYTB"/>
    <property type="match status" value="1"/>
</dbReference>
<evidence type="ECO:0000256" key="3">
    <source>
        <dbReference type="ARBA" id="ARBA00022692"/>
    </source>
</evidence>
<accession>A0A248LKB7</accession>
<evidence type="ECO:0000256" key="2">
    <source>
        <dbReference type="ARBA" id="ARBA00022475"/>
    </source>
</evidence>
<dbReference type="RefSeq" id="WP_088860945.1">
    <property type="nucleotide sequence ID" value="NZ_CP022115.1"/>
</dbReference>
<evidence type="ECO:0000259" key="7">
    <source>
        <dbReference type="Pfam" id="PF01292"/>
    </source>
</evidence>